<dbReference type="PANTHER" id="PTHR11058">
    <property type="entry name" value="NADH-UBIQUINONE OXIDOREDUCTASE CHAIN 3"/>
    <property type="match status" value="1"/>
</dbReference>
<reference evidence="10" key="1">
    <citation type="journal article" date="2015" name="Biodivers Data J">
        <title>Description of a species of Fabaeformiscandona (Ostracoda, Crustacea) from Kushiro Marsh, Hokkaido, Japan, with the nearly complete mitochondrial genomic sequence.</title>
        <authorList>
            <person name="Hiruta S.F."/>
            <person name="Hiruta S."/>
        </authorList>
    </citation>
    <scope>NUCLEOTIDE SEQUENCE</scope>
</reference>
<evidence type="ECO:0000256" key="9">
    <source>
        <dbReference type="RuleBase" id="RU003640"/>
    </source>
</evidence>
<evidence type="ECO:0000256" key="2">
    <source>
        <dbReference type="ARBA" id="ARBA00008472"/>
    </source>
</evidence>
<keyword evidence="9" id="KW-0249">Electron transport</keyword>
<keyword evidence="4 9" id="KW-0813">Transport</keyword>
<keyword evidence="5 9" id="KW-0812">Transmembrane</keyword>
<comment type="similarity">
    <text evidence="2 9">Belongs to the complex I subunit 3 family.</text>
</comment>
<feature type="transmembrane region" description="Helical" evidence="9">
    <location>
        <begin position="68"/>
        <end position="87"/>
    </location>
</feature>
<comment type="function">
    <text evidence="9">Core subunit of the mitochondrial membrane respiratory chain NADH dehydrogenase (Complex I) which catalyzes electron transfer from NADH through the respiratory chain, using ubiquinone as an electron acceptor. Essential for the catalytic activity of complex I.</text>
</comment>
<comment type="catalytic activity">
    <reaction evidence="8 9">
        <text>a ubiquinone + NADH + 5 H(+)(in) = a ubiquinol + NAD(+) + 4 H(+)(out)</text>
        <dbReference type="Rhea" id="RHEA:29091"/>
        <dbReference type="Rhea" id="RHEA-COMP:9565"/>
        <dbReference type="Rhea" id="RHEA-COMP:9566"/>
        <dbReference type="ChEBI" id="CHEBI:15378"/>
        <dbReference type="ChEBI" id="CHEBI:16389"/>
        <dbReference type="ChEBI" id="CHEBI:17976"/>
        <dbReference type="ChEBI" id="CHEBI:57540"/>
        <dbReference type="ChEBI" id="CHEBI:57945"/>
        <dbReference type="EC" id="7.1.1.2"/>
    </reaction>
</comment>
<evidence type="ECO:0000313" key="10">
    <source>
        <dbReference type="EMBL" id="BAT57239.1"/>
    </source>
</evidence>
<geneLocation type="mitochondrion" evidence="10"/>
<keyword evidence="9" id="KW-0830">Ubiquinone</keyword>
<proteinExistence type="inferred from homology"/>
<dbReference type="Pfam" id="PF00507">
    <property type="entry name" value="Oxidored_q4"/>
    <property type="match status" value="1"/>
</dbReference>
<dbReference type="Gene3D" id="1.20.58.1610">
    <property type="entry name" value="NADH:ubiquinone/plastoquinone oxidoreductase, chain 3"/>
    <property type="match status" value="1"/>
</dbReference>
<dbReference type="InterPro" id="IPR038430">
    <property type="entry name" value="NDAH_ubi_oxred_su3_sf"/>
</dbReference>
<dbReference type="AlphaFoldDB" id="A0A0S3PND7"/>
<keyword evidence="9" id="KW-1278">Translocase</keyword>
<protein>
    <recommendedName>
        <fullName evidence="3 9">NADH-ubiquinone oxidoreductase chain 3</fullName>
        <ecNumber evidence="9">7.1.1.2</ecNumber>
    </recommendedName>
</protein>
<keyword evidence="9" id="KW-0679">Respiratory chain</keyword>
<name>A0A0S3PND7_9CRUS</name>
<evidence type="ECO:0000256" key="5">
    <source>
        <dbReference type="ARBA" id="ARBA00022692"/>
    </source>
</evidence>
<evidence type="ECO:0000256" key="7">
    <source>
        <dbReference type="ARBA" id="ARBA00023136"/>
    </source>
</evidence>
<dbReference type="GO" id="GO:0031966">
    <property type="term" value="C:mitochondrial membrane"/>
    <property type="evidence" value="ECO:0007669"/>
    <property type="project" value="UniProtKB-SubCell"/>
</dbReference>
<dbReference type="PANTHER" id="PTHR11058:SF9">
    <property type="entry name" value="NADH-UBIQUINONE OXIDOREDUCTASE CHAIN 3"/>
    <property type="match status" value="1"/>
</dbReference>
<evidence type="ECO:0000256" key="6">
    <source>
        <dbReference type="ARBA" id="ARBA00022989"/>
    </source>
</evidence>
<evidence type="ECO:0000256" key="4">
    <source>
        <dbReference type="ARBA" id="ARBA00022448"/>
    </source>
</evidence>
<evidence type="ECO:0000256" key="3">
    <source>
        <dbReference type="ARBA" id="ARBA00021007"/>
    </source>
</evidence>
<evidence type="ECO:0000256" key="8">
    <source>
        <dbReference type="ARBA" id="ARBA00049551"/>
    </source>
</evidence>
<keyword evidence="6 9" id="KW-1133">Transmembrane helix</keyword>
<comment type="subcellular location">
    <subcellularLocation>
        <location evidence="1">Membrane</location>
    </subcellularLocation>
    <subcellularLocation>
        <location evidence="9">Mitochondrion membrane</location>
        <topology evidence="9">Multi-pass membrane protein</topology>
    </subcellularLocation>
</comment>
<sequence length="99" mass="11290">MLTATFLGKKTNLDREKASPFECGFSPFSTSRIPFSLRFFMIAIIFLVFDVEIAILLPLPILPLMISLMSWIIISMIFIITLIIGLLHEWNNGALEWAQ</sequence>
<accession>A0A0S3PND7</accession>
<evidence type="ECO:0000256" key="1">
    <source>
        <dbReference type="ARBA" id="ARBA00004370"/>
    </source>
</evidence>
<dbReference type="GO" id="GO:0008137">
    <property type="term" value="F:NADH dehydrogenase (ubiquinone) activity"/>
    <property type="evidence" value="ECO:0007669"/>
    <property type="project" value="UniProtKB-UniRule"/>
</dbReference>
<keyword evidence="9" id="KW-0520">NAD</keyword>
<keyword evidence="7 9" id="KW-0472">Membrane</keyword>
<dbReference type="InterPro" id="IPR000440">
    <property type="entry name" value="NADH_UbQ/plastoQ_OxRdtase_su3"/>
</dbReference>
<organism evidence="10">
    <name type="scientific">Fabaeformiscandona kushiroensis</name>
    <dbReference type="NCBI Taxonomy" id="1564202"/>
    <lineage>
        <taxon>Eukaryota</taxon>
        <taxon>Metazoa</taxon>
        <taxon>Ecdysozoa</taxon>
        <taxon>Arthropoda</taxon>
        <taxon>Crustacea</taxon>
        <taxon>Oligostraca</taxon>
        <taxon>Ostracoda</taxon>
        <taxon>Podocopa</taxon>
        <taxon>Podocopida</taxon>
        <taxon>Cypridocopina</taxon>
        <taxon>Cypridoidea</taxon>
        <taxon>Candonidae</taxon>
        <taxon>Fabaeformiscandona</taxon>
    </lineage>
</organism>
<dbReference type="EC" id="7.1.1.2" evidence="9"/>
<dbReference type="EMBL" id="AP014656">
    <property type="protein sequence ID" value="BAT57239.1"/>
    <property type="molecule type" value="Genomic_DNA"/>
</dbReference>
<dbReference type="GO" id="GO:0030964">
    <property type="term" value="C:NADH dehydrogenase complex"/>
    <property type="evidence" value="ECO:0007669"/>
    <property type="project" value="TreeGrafter"/>
</dbReference>
<feature type="transmembrane region" description="Helical" evidence="9">
    <location>
        <begin position="39"/>
        <end position="62"/>
    </location>
</feature>
<gene>
    <name evidence="10" type="primary">ND3</name>
</gene>
<keyword evidence="9 10" id="KW-0496">Mitochondrion</keyword>